<evidence type="ECO:0000313" key="3">
    <source>
        <dbReference type="EMBL" id="MFD1202730.1"/>
    </source>
</evidence>
<gene>
    <name evidence="3" type="ORF">ACFQ3U_12585</name>
</gene>
<accession>A0ABW3TQ27</accession>
<dbReference type="Pfam" id="PF23494">
    <property type="entry name" value="bPH_10"/>
    <property type="match status" value="1"/>
</dbReference>
<organism evidence="3 4">
    <name type="scientific">Leucobacter albus</name>
    <dbReference type="NCBI Taxonomy" id="272210"/>
    <lineage>
        <taxon>Bacteria</taxon>
        <taxon>Bacillati</taxon>
        <taxon>Actinomycetota</taxon>
        <taxon>Actinomycetes</taxon>
        <taxon>Micrococcales</taxon>
        <taxon>Microbacteriaceae</taxon>
        <taxon>Leucobacter</taxon>
    </lineage>
</organism>
<dbReference type="RefSeq" id="WP_343962732.1">
    <property type="nucleotide sequence ID" value="NZ_BAAAKZ010000017.1"/>
</dbReference>
<feature type="transmembrane region" description="Helical" evidence="1">
    <location>
        <begin position="21"/>
        <end position="42"/>
    </location>
</feature>
<evidence type="ECO:0000259" key="2">
    <source>
        <dbReference type="Pfam" id="PF23494"/>
    </source>
</evidence>
<dbReference type="EMBL" id="JBHTLY010000006">
    <property type="protein sequence ID" value="MFD1202730.1"/>
    <property type="molecule type" value="Genomic_DNA"/>
</dbReference>
<dbReference type="InterPro" id="IPR057798">
    <property type="entry name" value="PH_YqeB"/>
</dbReference>
<protein>
    <recommendedName>
        <fullName evidence="2">YqeB PH domain-containing protein</fullName>
    </recommendedName>
</protein>
<keyword evidence="1" id="KW-0472">Membrane</keyword>
<evidence type="ECO:0000256" key="1">
    <source>
        <dbReference type="SAM" id="Phobius"/>
    </source>
</evidence>
<keyword evidence="4" id="KW-1185">Reference proteome</keyword>
<keyword evidence="1" id="KW-0812">Transmembrane</keyword>
<evidence type="ECO:0000313" key="4">
    <source>
        <dbReference type="Proteomes" id="UP001597181"/>
    </source>
</evidence>
<sequence>MSETHPTPNRTVLEMTQSTKIFVWLALGGAGVGLGLALPWLLQNAANWPIPYLDVLKFLGTIDSPLMVFGRPAMLGLVGLVVAFFITHEAAKLTLTDAEIRITEGDDSRIVTREQVGGVYRKGGKVRIESPEGRVLFNDDVEGGGARIAEAFIAHGYPWEGTLTGPRAAHTSQGRK</sequence>
<name>A0ABW3TQ27_9MICO</name>
<keyword evidence="1" id="KW-1133">Transmembrane helix</keyword>
<proteinExistence type="predicted"/>
<comment type="caution">
    <text evidence="3">The sequence shown here is derived from an EMBL/GenBank/DDBJ whole genome shotgun (WGS) entry which is preliminary data.</text>
</comment>
<dbReference type="Proteomes" id="UP001597181">
    <property type="component" value="Unassembled WGS sequence"/>
</dbReference>
<feature type="transmembrane region" description="Helical" evidence="1">
    <location>
        <begin position="62"/>
        <end position="86"/>
    </location>
</feature>
<reference evidence="4" key="1">
    <citation type="journal article" date="2019" name="Int. J. Syst. Evol. Microbiol.">
        <title>The Global Catalogue of Microorganisms (GCM) 10K type strain sequencing project: providing services to taxonomists for standard genome sequencing and annotation.</title>
        <authorList>
            <consortium name="The Broad Institute Genomics Platform"/>
            <consortium name="The Broad Institute Genome Sequencing Center for Infectious Disease"/>
            <person name="Wu L."/>
            <person name="Ma J."/>
        </authorList>
    </citation>
    <scope>NUCLEOTIDE SEQUENCE [LARGE SCALE GENOMIC DNA]</scope>
    <source>
        <strain evidence="4">CCUG 50213</strain>
    </source>
</reference>
<feature type="domain" description="YqeB PH" evidence="2">
    <location>
        <begin position="11"/>
        <end position="160"/>
    </location>
</feature>